<comment type="subunit">
    <text evidence="5">The complex is composed of two ATP-binding proteins (ModC), two transmembrane proteins (ModB) and a solute-binding protein (ModA).</text>
</comment>
<accession>A0A7W6KH06</accession>
<evidence type="ECO:0000256" key="2">
    <source>
        <dbReference type="ARBA" id="ARBA00022505"/>
    </source>
</evidence>
<reference evidence="8 9" key="1">
    <citation type="submission" date="2020-08" db="EMBL/GenBank/DDBJ databases">
        <title>Genomic Encyclopedia of Type Strains, Phase IV (KMG-IV): sequencing the most valuable type-strain genomes for metagenomic binning, comparative biology and taxonomic classification.</title>
        <authorList>
            <person name="Goeker M."/>
        </authorList>
    </citation>
    <scope>NUCLEOTIDE SEQUENCE [LARGE SCALE GENOMIC DNA]</scope>
    <source>
        <strain evidence="8 9">DSM 28101</strain>
    </source>
</reference>
<dbReference type="PIRSF" id="PIRSF004846">
    <property type="entry name" value="ModA"/>
    <property type="match status" value="1"/>
</dbReference>
<evidence type="ECO:0000313" key="8">
    <source>
        <dbReference type="EMBL" id="MBB4120917.1"/>
    </source>
</evidence>
<feature type="chain" id="PRO_5031129957" evidence="7">
    <location>
        <begin position="25"/>
        <end position="253"/>
    </location>
</feature>
<dbReference type="GO" id="GO:0015689">
    <property type="term" value="P:molybdate ion transport"/>
    <property type="evidence" value="ECO:0007669"/>
    <property type="project" value="InterPro"/>
</dbReference>
<dbReference type="AlphaFoldDB" id="A0A7W6KH06"/>
<organism evidence="8 9">
    <name type="scientific">Martelella radicis</name>
    <dbReference type="NCBI Taxonomy" id="1397476"/>
    <lineage>
        <taxon>Bacteria</taxon>
        <taxon>Pseudomonadati</taxon>
        <taxon>Pseudomonadota</taxon>
        <taxon>Alphaproteobacteria</taxon>
        <taxon>Hyphomicrobiales</taxon>
        <taxon>Aurantimonadaceae</taxon>
        <taxon>Martelella</taxon>
    </lineage>
</organism>
<sequence>MKKTSALFAILVIAAAFGATRPSAAETVNIAVAANFTAAAEEIATLFAEETGHEAVLSFGSTGRLYAQILHGAPFSVFLAADQERPRLAVEAGLALADSRFTYALGALVLFSAEEGLVDDDGSILERPDDFNRIAIANPASAPYGAAAVETLEALKLYDSLKERIVQGENITQAFQFVATGNADIGFVALSQVAGREGGSRWRVPQDLYQPIAQDAVLLKSGADNPAAISFMAFLKSDVAHKIVQNHGYQIAP</sequence>
<dbReference type="PANTHER" id="PTHR30632">
    <property type="entry name" value="MOLYBDATE-BINDING PERIPLASMIC PROTEIN"/>
    <property type="match status" value="1"/>
</dbReference>
<dbReference type="CDD" id="cd13539">
    <property type="entry name" value="PBP2_AvModA"/>
    <property type="match status" value="1"/>
</dbReference>
<dbReference type="SUPFAM" id="SSF53850">
    <property type="entry name" value="Periplasmic binding protein-like II"/>
    <property type="match status" value="1"/>
</dbReference>
<feature type="binding site" evidence="6">
    <location>
        <position position="171"/>
    </location>
    <ligand>
        <name>molybdate</name>
        <dbReference type="ChEBI" id="CHEBI:36264"/>
    </ligand>
</feature>
<comment type="similarity">
    <text evidence="1">Belongs to the bacterial solute-binding protein ModA family.</text>
</comment>
<feature type="signal peptide" evidence="7">
    <location>
        <begin position="1"/>
        <end position="24"/>
    </location>
</feature>
<keyword evidence="9" id="KW-1185">Reference proteome</keyword>
<dbReference type="InterPro" id="IPR044084">
    <property type="entry name" value="AvModA-like_subst-bd"/>
</dbReference>
<dbReference type="Gene3D" id="3.40.190.10">
    <property type="entry name" value="Periplasmic binding protein-like II"/>
    <property type="match status" value="2"/>
</dbReference>
<dbReference type="InterPro" id="IPR005950">
    <property type="entry name" value="ModA"/>
</dbReference>
<comment type="caution">
    <text evidence="8">The sequence shown here is derived from an EMBL/GenBank/DDBJ whole genome shotgun (WGS) entry which is preliminary data.</text>
</comment>
<keyword evidence="2 6" id="KW-0500">Molybdenum</keyword>
<gene>
    <name evidence="8" type="ORF">GGR30_000828</name>
</gene>
<dbReference type="Pfam" id="PF13531">
    <property type="entry name" value="SBP_bac_11"/>
    <property type="match status" value="1"/>
</dbReference>
<evidence type="ECO:0000256" key="3">
    <source>
        <dbReference type="ARBA" id="ARBA00022723"/>
    </source>
</evidence>
<evidence type="ECO:0000256" key="7">
    <source>
        <dbReference type="SAM" id="SignalP"/>
    </source>
</evidence>
<keyword evidence="3 6" id="KW-0479">Metal-binding</keyword>
<dbReference type="RefSeq" id="WP_183482856.1">
    <property type="nucleotide sequence ID" value="NZ_JACIDZ010000002.1"/>
</dbReference>
<evidence type="ECO:0000256" key="4">
    <source>
        <dbReference type="ARBA" id="ARBA00022729"/>
    </source>
</evidence>
<dbReference type="GO" id="GO:1901359">
    <property type="term" value="F:tungstate binding"/>
    <property type="evidence" value="ECO:0007669"/>
    <property type="project" value="UniProtKB-ARBA"/>
</dbReference>
<dbReference type="Proteomes" id="UP000530571">
    <property type="component" value="Unassembled WGS sequence"/>
</dbReference>
<name>A0A7W6KH06_9HYPH</name>
<evidence type="ECO:0000313" key="9">
    <source>
        <dbReference type="Proteomes" id="UP000530571"/>
    </source>
</evidence>
<evidence type="ECO:0000256" key="6">
    <source>
        <dbReference type="PIRSR" id="PIRSR004846-1"/>
    </source>
</evidence>
<dbReference type="GO" id="GO:0046872">
    <property type="term" value="F:metal ion binding"/>
    <property type="evidence" value="ECO:0007669"/>
    <property type="project" value="UniProtKB-KW"/>
</dbReference>
<dbReference type="NCBIfam" id="TIGR01256">
    <property type="entry name" value="modA"/>
    <property type="match status" value="1"/>
</dbReference>
<dbReference type="EMBL" id="JACIDZ010000002">
    <property type="protein sequence ID" value="MBB4120917.1"/>
    <property type="molecule type" value="Genomic_DNA"/>
</dbReference>
<evidence type="ECO:0000256" key="5">
    <source>
        <dbReference type="ARBA" id="ARBA00062515"/>
    </source>
</evidence>
<dbReference type="FunFam" id="3.40.190.10:FF:000035">
    <property type="entry name" value="Molybdate ABC transporter substrate-binding protein"/>
    <property type="match status" value="1"/>
</dbReference>
<dbReference type="PANTHER" id="PTHR30632:SF14">
    <property type="entry name" value="TUNGSTATE_MOLYBDATE_CHROMATE-BINDING PROTEIN MODA"/>
    <property type="match status" value="1"/>
</dbReference>
<protein>
    <submittedName>
        <fullName evidence="8">Molybdate transport system substrate-binding protein</fullName>
    </submittedName>
</protein>
<keyword evidence="4 7" id="KW-0732">Signal</keyword>
<evidence type="ECO:0000256" key="1">
    <source>
        <dbReference type="ARBA" id="ARBA00009175"/>
    </source>
</evidence>
<feature type="binding site" evidence="6">
    <location>
        <position position="62"/>
    </location>
    <ligand>
        <name>molybdate</name>
        <dbReference type="ChEBI" id="CHEBI:36264"/>
    </ligand>
</feature>
<dbReference type="GO" id="GO:0030973">
    <property type="term" value="F:molybdate ion binding"/>
    <property type="evidence" value="ECO:0007669"/>
    <property type="project" value="InterPro"/>
</dbReference>
<proteinExistence type="inferred from homology"/>
<dbReference type="InterPro" id="IPR050682">
    <property type="entry name" value="ModA/WtpA"/>
</dbReference>